<evidence type="ECO:0000313" key="2">
    <source>
        <dbReference type="EMBL" id="KAG6739229.1"/>
    </source>
</evidence>
<dbReference type="Proteomes" id="UP000886885">
    <property type="component" value="Chromosome 18D"/>
</dbReference>
<gene>
    <name evidence="2" type="ORF">POTOM_056820</name>
</gene>
<keyword evidence="3" id="KW-1185">Reference proteome</keyword>
<sequence length="411" mass="44481">MTVEQGIGDSNIDQFPSGMRVLAVDDDPTCLLLLETLLRRCQYNGFFEDSKGKHAVDFLYGSADFLKAFENDQFHAISSITTSLTILELCISLIQTHFTAPHMANGPSHFQPVGHPGNNGNILQGMPMPLELDQIQSNKGVNYIPELRTHLDDTASFPVSSGSTDMKIIAGSSNSPFVGVSNKHLMLEGHGQGLQDGQKSGKQSSLSAGSLNPGYSSHFPDHGRHNDNWSNAVQSNAAQSDSFTLDDYFKQSTLHPSAIRDRMSTMALQSRNNPCDVSSVSTLPIYLQDSKADLPCRVGVATVSSNAGRLINNGSLGWDDHRQDDPYHSNGLSNSINSAIPINGNGSPIGFNLDPNNLFFQRTTSFISTGPSNFADTSLMKHNEPTILGQDKVKLPEGDFGCGGYSLRNCI</sequence>
<proteinExistence type="predicted"/>
<protein>
    <recommendedName>
        <fullName evidence="4">Response regulatory domain-containing protein</fullName>
    </recommendedName>
</protein>
<accession>A0A8X7XVZ1</accession>
<dbReference type="EMBL" id="JAAWWB010000036">
    <property type="protein sequence ID" value="KAG6739229.1"/>
    <property type="molecule type" value="Genomic_DNA"/>
</dbReference>
<dbReference type="OrthoDB" id="60033at2759"/>
<evidence type="ECO:0000313" key="3">
    <source>
        <dbReference type="Proteomes" id="UP000886885"/>
    </source>
</evidence>
<evidence type="ECO:0008006" key="4">
    <source>
        <dbReference type="Google" id="ProtNLM"/>
    </source>
</evidence>
<feature type="compositionally biased region" description="Polar residues" evidence="1">
    <location>
        <begin position="195"/>
        <end position="215"/>
    </location>
</feature>
<comment type="caution">
    <text evidence="2">The sequence shown here is derived from an EMBL/GenBank/DDBJ whole genome shotgun (WGS) entry which is preliminary data.</text>
</comment>
<dbReference type="AlphaFoldDB" id="A0A8X7XVZ1"/>
<name>A0A8X7XVZ1_POPTO</name>
<feature type="region of interest" description="Disordered" evidence="1">
    <location>
        <begin position="190"/>
        <end position="230"/>
    </location>
</feature>
<reference evidence="2" key="1">
    <citation type="journal article" date="2020" name="bioRxiv">
        <title>Hybrid origin of Populus tomentosa Carr. identified through genome sequencing and phylogenomic analysis.</title>
        <authorList>
            <person name="An X."/>
            <person name="Gao K."/>
            <person name="Chen Z."/>
            <person name="Li J."/>
            <person name="Yang X."/>
            <person name="Yang X."/>
            <person name="Zhou J."/>
            <person name="Guo T."/>
            <person name="Zhao T."/>
            <person name="Huang S."/>
            <person name="Miao D."/>
            <person name="Khan W.U."/>
            <person name="Rao P."/>
            <person name="Ye M."/>
            <person name="Lei B."/>
            <person name="Liao W."/>
            <person name="Wang J."/>
            <person name="Ji L."/>
            <person name="Li Y."/>
            <person name="Guo B."/>
            <person name="Mustafa N.S."/>
            <person name="Li S."/>
            <person name="Yun Q."/>
            <person name="Keller S.R."/>
            <person name="Mao J."/>
            <person name="Zhang R."/>
            <person name="Strauss S.H."/>
        </authorList>
    </citation>
    <scope>NUCLEOTIDE SEQUENCE</scope>
    <source>
        <strain evidence="2">GM15</strain>
        <tissue evidence="2">Leaf</tissue>
    </source>
</reference>
<organism evidence="2 3">
    <name type="scientific">Populus tomentosa</name>
    <name type="common">Chinese white poplar</name>
    <dbReference type="NCBI Taxonomy" id="118781"/>
    <lineage>
        <taxon>Eukaryota</taxon>
        <taxon>Viridiplantae</taxon>
        <taxon>Streptophyta</taxon>
        <taxon>Embryophyta</taxon>
        <taxon>Tracheophyta</taxon>
        <taxon>Spermatophyta</taxon>
        <taxon>Magnoliopsida</taxon>
        <taxon>eudicotyledons</taxon>
        <taxon>Gunneridae</taxon>
        <taxon>Pentapetalae</taxon>
        <taxon>rosids</taxon>
        <taxon>fabids</taxon>
        <taxon>Malpighiales</taxon>
        <taxon>Salicaceae</taxon>
        <taxon>Saliceae</taxon>
        <taxon>Populus</taxon>
    </lineage>
</organism>
<evidence type="ECO:0000256" key="1">
    <source>
        <dbReference type="SAM" id="MobiDB-lite"/>
    </source>
</evidence>